<evidence type="ECO:0000256" key="1">
    <source>
        <dbReference type="SAM" id="SignalP"/>
    </source>
</evidence>
<reference evidence="3" key="1">
    <citation type="journal article" date="2020" name="mSystems">
        <title>Genome- and Community-Level Interaction Insights into Carbon Utilization and Element Cycling Functions of Hydrothermarchaeota in Hydrothermal Sediment.</title>
        <authorList>
            <person name="Zhou Z."/>
            <person name="Liu Y."/>
            <person name="Xu W."/>
            <person name="Pan J."/>
            <person name="Luo Z.H."/>
            <person name="Li M."/>
        </authorList>
    </citation>
    <scope>NUCLEOTIDE SEQUENCE [LARGE SCALE GENOMIC DNA]</scope>
    <source>
        <strain evidence="3">SpSt-500</strain>
    </source>
</reference>
<dbReference type="InterPro" id="IPR026444">
    <property type="entry name" value="Secre_tail"/>
</dbReference>
<dbReference type="SUPFAM" id="SSF49899">
    <property type="entry name" value="Concanavalin A-like lectins/glucanases"/>
    <property type="match status" value="1"/>
</dbReference>
<dbReference type="EMBL" id="DSVI01000004">
    <property type="protein sequence ID" value="HGT46853.1"/>
    <property type="molecule type" value="Genomic_DNA"/>
</dbReference>
<accession>A0A832G1N3</accession>
<dbReference type="NCBIfam" id="TIGR04183">
    <property type="entry name" value="Por_Secre_tail"/>
    <property type="match status" value="1"/>
</dbReference>
<comment type="caution">
    <text evidence="3">The sequence shown here is derived from an EMBL/GenBank/DDBJ whole genome shotgun (WGS) entry which is preliminary data.</text>
</comment>
<gene>
    <name evidence="3" type="ORF">ENS56_02340</name>
</gene>
<dbReference type="Gene3D" id="2.60.40.10">
    <property type="entry name" value="Immunoglobulins"/>
    <property type="match status" value="1"/>
</dbReference>
<sequence length="647" mass="70607">MLKHIFTLFAVLFFATSLFAQDASREKVDPSELGGPILATYPINWQYTPEAVLYDNGPVVNSPGGGPGGADGSILQTALGLNVLGFAHQQSSNFRVADDFVIPAGQTWTIQEAIFFAYQTGSTTTSTITGVNVRIWNGQPGASGSTIVFGDTATNRMSATTWSNVYRYSDTSPGTTRPIMKQTVTLGVTLGEGTYWIDWQTNGSLSSGPWVPPITITGQTNTGNGLQYATGAWGPIIDNGTAQAPQGLPFILNGTVGTLQAKSLKIVQNNDQVKVFNTPPFSTGSYKISFMVYIPAGKAGYFNTLQTFAGNSSDWGMEVYFDANGTGRCFGGSTTAQTFSWTAGQWNMVEHVINLTNDQSQFYFNGQLVKQWQWTLGADGTGGPNTLHAVDLFGATANDQMYIDNFKLESLTLEAVLFYDDFEAYTAGQQLACQAPTVWTTWSNAPCGPEDGMVSTDYNYVPVELTSFVATVTASGQVELNWSTATELNNHGFQVERKSVNGDFLAIGYVQGNGTTTERKEYSFTDRSVEPGKYVYRLKQMDFNGQFEYSPEIEVDVHPPLQFTLEQNYPNPFNPSTIIKFGLAENANVKLTVYNILGEIVATLVNNQLAAGFYEVEFNAASLPSGMYVYSIETPTFKEVKKMMLMK</sequence>
<name>A0A832G1N3_9BACT</name>
<dbReference type="Gene3D" id="2.60.40.4070">
    <property type="match status" value="1"/>
</dbReference>
<dbReference type="InterPro" id="IPR013783">
    <property type="entry name" value="Ig-like_fold"/>
</dbReference>
<dbReference type="Gene3D" id="2.60.120.200">
    <property type="match status" value="1"/>
</dbReference>
<feature type="chain" id="PRO_5033028375" evidence="1">
    <location>
        <begin position="21"/>
        <end position="647"/>
    </location>
</feature>
<organism evidence="3">
    <name type="scientific">Ignavibacterium album</name>
    <dbReference type="NCBI Taxonomy" id="591197"/>
    <lineage>
        <taxon>Bacteria</taxon>
        <taxon>Pseudomonadati</taxon>
        <taxon>Ignavibacteriota</taxon>
        <taxon>Ignavibacteria</taxon>
        <taxon>Ignavibacteriales</taxon>
        <taxon>Ignavibacteriaceae</taxon>
        <taxon>Ignavibacterium</taxon>
    </lineage>
</organism>
<feature type="signal peptide" evidence="1">
    <location>
        <begin position="1"/>
        <end position="20"/>
    </location>
</feature>
<dbReference type="InterPro" id="IPR013320">
    <property type="entry name" value="ConA-like_dom_sf"/>
</dbReference>
<feature type="domain" description="Secretion system C-terminal sorting" evidence="2">
    <location>
        <begin position="569"/>
        <end position="644"/>
    </location>
</feature>
<dbReference type="Pfam" id="PF18962">
    <property type="entry name" value="Por_Secre_tail"/>
    <property type="match status" value="1"/>
</dbReference>
<evidence type="ECO:0000259" key="2">
    <source>
        <dbReference type="Pfam" id="PF18962"/>
    </source>
</evidence>
<dbReference type="AlphaFoldDB" id="A0A832G1N3"/>
<evidence type="ECO:0000313" key="3">
    <source>
        <dbReference type="EMBL" id="HGT46853.1"/>
    </source>
</evidence>
<protein>
    <submittedName>
        <fullName evidence="3">T9SS type A sorting domain-containing protein</fullName>
    </submittedName>
</protein>
<proteinExistence type="predicted"/>
<keyword evidence="1" id="KW-0732">Signal</keyword>